<dbReference type="PANTHER" id="PTHR35007">
    <property type="entry name" value="INTEGRAL MEMBRANE PROTEIN-RELATED"/>
    <property type="match status" value="1"/>
</dbReference>
<dbReference type="InterPro" id="IPR018076">
    <property type="entry name" value="T2SS_GspF_dom"/>
</dbReference>
<proteinExistence type="predicted"/>
<evidence type="ECO:0000313" key="8">
    <source>
        <dbReference type="EMBL" id="MEA5453799.1"/>
    </source>
</evidence>
<keyword evidence="2" id="KW-1003">Cell membrane</keyword>
<reference evidence="8 9" key="1">
    <citation type="submission" date="2023-12" db="EMBL/GenBank/DDBJ databases">
        <title>Sinomonas terricola sp. nov, isolated from litchi orchard soil in Guangdong, PR China.</title>
        <authorList>
            <person name="Jiaxin W."/>
            <person name="Yang Z."/>
            <person name="Honghui Z."/>
        </authorList>
    </citation>
    <scope>NUCLEOTIDE SEQUENCE [LARGE SCALE GENOMIC DNA]</scope>
    <source>
        <strain evidence="8 9">JGH33</strain>
    </source>
</reference>
<gene>
    <name evidence="8" type="ORF">SPF06_03600</name>
</gene>
<evidence type="ECO:0000256" key="5">
    <source>
        <dbReference type="ARBA" id="ARBA00023136"/>
    </source>
</evidence>
<dbReference type="EMBL" id="JAYGGQ010000001">
    <property type="protein sequence ID" value="MEA5453799.1"/>
    <property type="molecule type" value="Genomic_DNA"/>
</dbReference>
<keyword evidence="4 6" id="KW-1133">Transmembrane helix</keyword>
<dbReference type="Pfam" id="PF00482">
    <property type="entry name" value="T2SSF"/>
    <property type="match status" value="1"/>
</dbReference>
<organism evidence="8 9">
    <name type="scientific">Sinomonas terricola</name>
    <dbReference type="NCBI Taxonomy" id="3110330"/>
    <lineage>
        <taxon>Bacteria</taxon>
        <taxon>Bacillati</taxon>
        <taxon>Actinomycetota</taxon>
        <taxon>Actinomycetes</taxon>
        <taxon>Micrococcales</taxon>
        <taxon>Micrococcaceae</taxon>
        <taxon>Sinomonas</taxon>
    </lineage>
</organism>
<feature type="domain" description="Type II secretion system protein GspF" evidence="7">
    <location>
        <begin position="67"/>
        <end position="201"/>
    </location>
</feature>
<evidence type="ECO:0000256" key="1">
    <source>
        <dbReference type="ARBA" id="ARBA00004651"/>
    </source>
</evidence>
<dbReference type="InterPro" id="IPR042094">
    <property type="entry name" value="T2SS_GspF_sf"/>
</dbReference>
<comment type="subcellular location">
    <subcellularLocation>
        <location evidence="1">Cell membrane</location>
        <topology evidence="1">Multi-pass membrane protein</topology>
    </subcellularLocation>
</comment>
<evidence type="ECO:0000256" key="3">
    <source>
        <dbReference type="ARBA" id="ARBA00022692"/>
    </source>
</evidence>
<evidence type="ECO:0000256" key="4">
    <source>
        <dbReference type="ARBA" id="ARBA00022989"/>
    </source>
</evidence>
<dbReference type="Proteomes" id="UP001304769">
    <property type="component" value="Unassembled WGS sequence"/>
</dbReference>
<evidence type="ECO:0000313" key="9">
    <source>
        <dbReference type="Proteomes" id="UP001304769"/>
    </source>
</evidence>
<evidence type="ECO:0000259" key="7">
    <source>
        <dbReference type="Pfam" id="PF00482"/>
    </source>
</evidence>
<dbReference type="Gene3D" id="1.20.81.30">
    <property type="entry name" value="Type II secretion system (T2SS), domain F"/>
    <property type="match status" value="1"/>
</dbReference>
<name>A0ABU5T2B9_9MICC</name>
<comment type="caution">
    <text evidence="8">The sequence shown here is derived from an EMBL/GenBank/DDBJ whole genome shotgun (WGS) entry which is preliminary data.</text>
</comment>
<protein>
    <submittedName>
        <fullName evidence="8">Type II secretion system F family protein</fullName>
    </submittedName>
</protein>
<evidence type="ECO:0000256" key="2">
    <source>
        <dbReference type="ARBA" id="ARBA00022475"/>
    </source>
</evidence>
<accession>A0ABU5T2B9</accession>
<feature type="transmembrane region" description="Helical" evidence="6">
    <location>
        <begin position="212"/>
        <end position="232"/>
    </location>
</feature>
<keyword evidence="3 6" id="KW-0812">Transmembrane</keyword>
<sequence>MIGAAAVFSLLWAGVLLLAPRRREGWVRESLGRSAAAPRGLLRFLPRERMAARESSAGLHEASLMVAQLAALLRAGRTPEQLWSQAATSAPPFFAAVLGAAARAASLGAPVSPAIRDSATAGDAPRSRGGIAHDRVVLWLEVAACIEAAEDSGCPLAGVFDRLSAQLEADADAAAARSTALAGPKATTQILSVLPVIGLVLGTLIGADPLKILLGTPLGLACLAAGAVLTVLGRSWSSRLVAAAAVAR</sequence>
<dbReference type="PANTHER" id="PTHR35007:SF4">
    <property type="entry name" value="CONSERVED TRANSMEMBRANE PROTEIN-RELATED"/>
    <property type="match status" value="1"/>
</dbReference>
<dbReference type="RefSeq" id="WP_323277551.1">
    <property type="nucleotide sequence ID" value="NZ_JAYGGQ010000001.1"/>
</dbReference>
<feature type="transmembrane region" description="Helical" evidence="6">
    <location>
        <begin position="186"/>
        <end position="205"/>
    </location>
</feature>
<keyword evidence="5 6" id="KW-0472">Membrane</keyword>
<keyword evidence="9" id="KW-1185">Reference proteome</keyword>
<evidence type="ECO:0000256" key="6">
    <source>
        <dbReference type="SAM" id="Phobius"/>
    </source>
</evidence>